<name>A0A1I0F9H8_9GAMM</name>
<dbReference type="Gene3D" id="1.25.40.10">
    <property type="entry name" value="Tetratricopeptide repeat domain"/>
    <property type="match status" value="1"/>
</dbReference>
<protein>
    <recommendedName>
        <fullName evidence="3">Tetratricopeptide repeat-containing protein</fullName>
    </recommendedName>
</protein>
<sequence length="768" mass="88965">MDIWAWVSDLYDELEENGQGRLARLLYQIPDDLHENRVERLEASVLEAVQSARSLKHPWMEVFFRHWGLRNRLSNYLEGEKALEEAISLMDFSHREESKDCPQSICVTQDLASCYGNVDGPGWVAERIAVVDETLARISPSRNCWDCLSREKADALKDDNRIAEALSYLIEQEEAIIKNGSTASIMLLQTQADYLQELGRFDEALAKLELIEQTMENEQSRGTRLTKALIEALIYVKQNQFDKASEVLPKFLDLQPVYYPKWAAVIYRLATDGFKDRNTWQLAAIFQKMIKHFQDMGSHRLTADMAIYQAKLAIKRNSAMMTRHAIKILEETLPKLRKQDEIKLQLAQLKLELASINLQTSDIDAHSPDELIKLIHNDEHSDPEKYIDALQKMQALHPYHNELTDLLAHALWACDINDDAIKLLETQFANYPEDNFLVLNTLTRFLNQTNNDVRLVELAKEVEKTYPIHQLYIQCLLDYKAEAWESLRENASKAYTLDETNDIFLQYQVLALTRLKRFGEAIPVQQLFIKSLPEEAQNNAKWDLLTFAASAEQWAIYREVAKELNLELNEPSSPDNLVVEEEGNWVWVKFIDQDVESYHLAQRTGPTTVRIKSVAGPNEIQHANDWVAIDAMMLEAPPEDEEEKEHFMPTFQAVHVIKPGNFKSIIVDGPRPTSRELERIYEKFDELGWLYWRRSGDEYQIMNPENDEFIDGLYFFIGVPNEVSDIDVFKQLKEFTADFKHPLCWLQLAKKVNLDTEHHQQLAEQYGL</sequence>
<reference evidence="2" key="1">
    <citation type="submission" date="2016-10" db="EMBL/GenBank/DDBJ databases">
        <authorList>
            <person name="Varghese N."/>
            <person name="Submissions S."/>
        </authorList>
    </citation>
    <scope>NUCLEOTIDE SEQUENCE [LARGE SCALE GENOMIC DNA]</scope>
    <source>
        <strain evidence="2">DSM 18579</strain>
    </source>
</reference>
<dbReference type="EMBL" id="FOHV01000037">
    <property type="protein sequence ID" value="SET54575.1"/>
    <property type="molecule type" value="Genomic_DNA"/>
</dbReference>
<evidence type="ECO:0008006" key="3">
    <source>
        <dbReference type="Google" id="ProtNLM"/>
    </source>
</evidence>
<dbReference type="AlphaFoldDB" id="A0A1I0F9H8"/>
<gene>
    <name evidence="1" type="ORF">SAMN02583745_02690</name>
</gene>
<dbReference type="Proteomes" id="UP000242642">
    <property type="component" value="Unassembled WGS sequence"/>
</dbReference>
<keyword evidence="2" id="KW-1185">Reference proteome</keyword>
<dbReference type="OrthoDB" id="8764346at2"/>
<accession>A0A1I0F9H8</accession>
<dbReference type="RefSeq" id="WP_093322156.1">
    <property type="nucleotide sequence ID" value="NZ_FOHV01000037.1"/>
</dbReference>
<organism evidence="1 2">
    <name type="scientific">Thorsellia anophelis DSM 18579</name>
    <dbReference type="NCBI Taxonomy" id="1123402"/>
    <lineage>
        <taxon>Bacteria</taxon>
        <taxon>Pseudomonadati</taxon>
        <taxon>Pseudomonadota</taxon>
        <taxon>Gammaproteobacteria</taxon>
        <taxon>Enterobacterales</taxon>
        <taxon>Thorselliaceae</taxon>
        <taxon>Thorsellia</taxon>
    </lineage>
</organism>
<proteinExistence type="predicted"/>
<evidence type="ECO:0000313" key="1">
    <source>
        <dbReference type="EMBL" id="SET54575.1"/>
    </source>
</evidence>
<dbReference type="SUPFAM" id="SSF48452">
    <property type="entry name" value="TPR-like"/>
    <property type="match status" value="1"/>
</dbReference>
<evidence type="ECO:0000313" key="2">
    <source>
        <dbReference type="Proteomes" id="UP000242642"/>
    </source>
</evidence>
<dbReference type="InterPro" id="IPR011990">
    <property type="entry name" value="TPR-like_helical_dom_sf"/>
</dbReference>